<proteinExistence type="predicted"/>
<evidence type="ECO:0000256" key="2">
    <source>
        <dbReference type="ARBA" id="ARBA00022763"/>
    </source>
</evidence>
<feature type="compositionally biased region" description="Basic residues" evidence="5">
    <location>
        <begin position="306"/>
        <end position="320"/>
    </location>
</feature>
<evidence type="ECO:0000259" key="6">
    <source>
        <dbReference type="Pfam" id="PF08573"/>
    </source>
</evidence>
<dbReference type="GeneID" id="59340313"/>
<reference evidence="7" key="1">
    <citation type="submission" date="2020-05" db="EMBL/GenBank/DDBJ databases">
        <title>Mycena genomes resolve the evolution of fungal bioluminescence.</title>
        <authorList>
            <person name="Tsai I.J."/>
        </authorList>
    </citation>
    <scope>NUCLEOTIDE SEQUENCE</scope>
    <source>
        <strain evidence="7">171206Taipei</strain>
    </source>
</reference>
<dbReference type="InterPro" id="IPR033316">
    <property type="entry name" value="RBBP8-like"/>
</dbReference>
<keyword evidence="8" id="KW-1185">Reference proteome</keyword>
<organism evidence="7 8">
    <name type="scientific">Mycena indigotica</name>
    <dbReference type="NCBI Taxonomy" id="2126181"/>
    <lineage>
        <taxon>Eukaryota</taxon>
        <taxon>Fungi</taxon>
        <taxon>Dikarya</taxon>
        <taxon>Basidiomycota</taxon>
        <taxon>Agaricomycotina</taxon>
        <taxon>Agaricomycetes</taxon>
        <taxon>Agaricomycetidae</taxon>
        <taxon>Agaricales</taxon>
        <taxon>Marasmiineae</taxon>
        <taxon>Mycenaceae</taxon>
        <taxon>Mycena</taxon>
    </lineage>
</organism>
<keyword evidence="3" id="KW-0539">Nucleus</keyword>
<comment type="subcellular location">
    <subcellularLocation>
        <location evidence="1">Nucleus</location>
    </subcellularLocation>
</comment>
<evidence type="ECO:0000313" key="7">
    <source>
        <dbReference type="EMBL" id="KAF7315684.1"/>
    </source>
</evidence>
<dbReference type="PANTHER" id="PTHR15107:SF0">
    <property type="entry name" value="DNA ENDONUCLEASE ACTIVATOR CTP1 C-TERMINAL DOMAIN-CONTAINING PROTEIN"/>
    <property type="match status" value="1"/>
</dbReference>
<feature type="coiled-coil region" evidence="4">
    <location>
        <begin position="47"/>
        <end position="117"/>
    </location>
</feature>
<dbReference type="RefSeq" id="XP_037225707.1">
    <property type="nucleotide sequence ID" value="XM_037357797.1"/>
</dbReference>
<dbReference type="Proteomes" id="UP000636479">
    <property type="component" value="Unassembled WGS sequence"/>
</dbReference>
<dbReference type="InterPro" id="IPR013882">
    <property type="entry name" value="Ctp1_C"/>
</dbReference>
<keyword evidence="2" id="KW-0227">DNA damage</keyword>
<dbReference type="GO" id="GO:0003684">
    <property type="term" value="F:damaged DNA binding"/>
    <property type="evidence" value="ECO:0007669"/>
    <property type="project" value="TreeGrafter"/>
</dbReference>
<accession>A0A8H6WKF7</accession>
<dbReference type="AlphaFoldDB" id="A0A8H6WKF7"/>
<dbReference type="OrthoDB" id="5801062at2759"/>
<sequence length="584" mass="65836">MNDAADVCRILDAKLEASLRDSLTLANFLGFQTVDAAICFVPNRPTYQQLLDRTRALEAENTRMVEEKEALAARITAQTEAHSTIPRATHSAVVKELQALTRRYDELLAVKQKSDERYANDQRKFHALALYMKSPEYRNMEDEYRANYHSLTPQERAQRRVAKDVLLETKLAEIGLEIPPNFSQTSQDDKPDQNKENQPTPTRTPQRSTLKHRSQSLPRPAAVLENSSAANRSYFATDNYGTILVPDSSDVERSPLANTSPLKHLEIPTADVSQTESDYSQDLFPKIKPIVRKDDNSVEIIESSKARPKSVSKSRPHSRVQHSPGGNASAEEQPGERPRKIRRVSSPGPSDRSKRQDSTSHPGSSAATPLYVSNGDTPTSQRTDSHIVTTKKPVSKADKRVHSPGQPEFHTPVPKAQAGSSKQSIDYSVYKGRGRYANSANQTINAKFAIDATRNRGMDFEYDDVVRGREQRRQLHAEDCECCRGYYEGVGSMPNRLQPPLWRSPPKEAAPTREEQVAAHKQSISRHRHNWTRGNTPPDYWEIGFPNTQQVNAINEKAQKMQQEKEKMVEQEANKANGRYYRKG</sequence>
<feature type="domain" description="DNA endonuclease activator Ctp1 C-terminal" evidence="6">
    <location>
        <begin position="461"/>
        <end position="550"/>
    </location>
</feature>
<keyword evidence="4" id="KW-0175">Coiled coil</keyword>
<dbReference type="Pfam" id="PF08573">
    <property type="entry name" value="SAE2"/>
    <property type="match status" value="1"/>
</dbReference>
<comment type="caution">
    <text evidence="7">The sequence shown here is derived from an EMBL/GenBank/DDBJ whole genome shotgun (WGS) entry which is preliminary data.</text>
</comment>
<evidence type="ECO:0000256" key="4">
    <source>
        <dbReference type="SAM" id="Coils"/>
    </source>
</evidence>
<dbReference type="GO" id="GO:0010792">
    <property type="term" value="P:DNA double-strand break processing involved in repair via single-strand annealing"/>
    <property type="evidence" value="ECO:0007669"/>
    <property type="project" value="TreeGrafter"/>
</dbReference>
<feature type="compositionally biased region" description="Low complexity" evidence="5">
    <location>
        <begin position="198"/>
        <end position="207"/>
    </location>
</feature>
<evidence type="ECO:0000256" key="5">
    <source>
        <dbReference type="SAM" id="MobiDB-lite"/>
    </source>
</evidence>
<evidence type="ECO:0000313" key="8">
    <source>
        <dbReference type="Proteomes" id="UP000636479"/>
    </source>
</evidence>
<dbReference type="PANTHER" id="PTHR15107">
    <property type="entry name" value="RETINOBLASTOMA BINDING PROTEIN 8"/>
    <property type="match status" value="1"/>
</dbReference>
<dbReference type="GO" id="GO:0005634">
    <property type="term" value="C:nucleus"/>
    <property type="evidence" value="ECO:0007669"/>
    <property type="project" value="UniProtKB-SubCell"/>
</dbReference>
<feature type="region of interest" description="Disordered" evidence="5">
    <location>
        <begin position="177"/>
        <end position="224"/>
    </location>
</feature>
<evidence type="ECO:0000256" key="1">
    <source>
        <dbReference type="ARBA" id="ARBA00004123"/>
    </source>
</evidence>
<protein>
    <submittedName>
        <fullName evidence="7">SAE2 domain-containing protein</fullName>
    </submittedName>
</protein>
<evidence type="ECO:0000256" key="3">
    <source>
        <dbReference type="ARBA" id="ARBA00023242"/>
    </source>
</evidence>
<gene>
    <name evidence="7" type="ORF">MIND_00084000</name>
</gene>
<feature type="region of interest" description="Disordered" evidence="5">
    <location>
        <begin position="298"/>
        <end position="422"/>
    </location>
</feature>
<name>A0A8H6WKF7_9AGAR</name>
<feature type="compositionally biased region" description="Polar residues" evidence="5">
    <location>
        <begin position="374"/>
        <end position="388"/>
    </location>
</feature>
<dbReference type="EMBL" id="JACAZF010000001">
    <property type="protein sequence ID" value="KAF7315684.1"/>
    <property type="molecule type" value="Genomic_DNA"/>
</dbReference>